<dbReference type="AlphaFoldDB" id="A0A091APV3"/>
<accession>A0A091APV3</accession>
<dbReference type="PANTHER" id="PTHR34819">
    <property type="entry name" value="LARGE CYSTEINE-RICH PERIPLASMIC PROTEIN OMCB"/>
    <property type="match status" value="1"/>
</dbReference>
<evidence type="ECO:0000256" key="1">
    <source>
        <dbReference type="SAM" id="SignalP"/>
    </source>
</evidence>
<dbReference type="NCBIfam" id="TIGR01451">
    <property type="entry name" value="B_ant_repeat"/>
    <property type="match status" value="2"/>
</dbReference>
<feature type="signal peptide" evidence="1">
    <location>
        <begin position="1"/>
        <end position="35"/>
    </location>
</feature>
<proteinExistence type="predicted"/>
<keyword evidence="1" id="KW-0732">Signal</keyword>
<dbReference type="PATRIC" id="fig|1121015.4.peg.2611"/>
<gene>
    <name evidence="3" type="ORF">N789_04640</name>
</gene>
<organism evidence="3 4">
    <name type="scientific">Arenimonas oryziterrae DSM 21050 = YC6267</name>
    <dbReference type="NCBI Taxonomy" id="1121015"/>
    <lineage>
        <taxon>Bacteria</taxon>
        <taxon>Pseudomonadati</taxon>
        <taxon>Pseudomonadota</taxon>
        <taxon>Gammaproteobacteria</taxon>
        <taxon>Lysobacterales</taxon>
        <taxon>Lysobacteraceae</taxon>
        <taxon>Arenimonas</taxon>
    </lineage>
</organism>
<sequence>MGFKAFNRGLRLWRAMAWVTLSMLLGLFVSSTAQAQIQRSFLNSGFETPVLPANCAYWIPDQFIPGWNTTEPTTAWTVFGGCTIPPALTTPGPVIEMWTTGFNGVATATGAGNQYAELNSNSAATQYQTVCLVNGESGSYSFLHRGRSSTTTGDVMDFQVLSTAGALVQQIVRVSTTSNGTASAAPVAGPSTVLGANALAGNGWRQYQGTFVYTGAGGVNRLALTAVSAAGGITSGNFLDEFVVTLRPVVEFEAAASSGREAVGTGLPRINVSGIVPVGGVVVAITVTGGTATLGTDYTTPTGVAAFTMTIPAGNYDGVTASSFALPITVTNEAIIENNETITFQVNAGATYNISSIATCGGAGRTTSTYTLIDDDVDLRVAKTSNVAAGGLGAAAVFTLTYSNVTPSVLTLAPLTAHDVSAVTVSDTPTGLTLGAWTCVAAGGATCSAASGSGALPTTAAMPVGGSLTYTINTVLASAGASCQTLSSNAATVATTATGTGADALAEGTSVAGNAGYVFQPNSATASVAVLCPVKTVSVLTDLAPTGPSTGDTLRYSLSYSLPAGATTLTNVQIADTLPAGLTFSSLSVTGATALGGYAGSGNLLAAAQSLVAGATITANIDATVNANISGNLDNQGSGTATGLGAAITTDNNGALIPGDVVNQPEDGTAIPDVTRVRITTSTDLRVTKTDSTGNVTAGGTTTYTLVVSNLGPSSANNAVLADPAVTGLSVTGVVCSGTTGGAVCPATVTVVLLQGGGLVIPTLPSGATVTFTVTANVTATGN</sequence>
<dbReference type="Gene3D" id="2.60.40.740">
    <property type="match status" value="1"/>
</dbReference>
<feature type="chain" id="PRO_5001868607" description="DUF11 domain-containing protein" evidence="1">
    <location>
        <begin position="36"/>
        <end position="783"/>
    </location>
</feature>
<reference evidence="3 4" key="1">
    <citation type="submission" date="2013-09" db="EMBL/GenBank/DDBJ databases">
        <title>Genome sequencing of Arenimonas oryziterrae.</title>
        <authorList>
            <person name="Chen F."/>
            <person name="Wang G."/>
        </authorList>
    </citation>
    <scope>NUCLEOTIDE SEQUENCE [LARGE SCALE GENOMIC DNA]</scope>
    <source>
        <strain evidence="3 4">YC6267</strain>
    </source>
</reference>
<evidence type="ECO:0000313" key="3">
    <source>
        <dbReference type="EMBL" id="KFN41177.1"/>
    </source>
</evidence>
<feature type="domain" description="DUF11" evidence="2">
    <location>
        <begin position="684"/>
        <end position="782"/>
    </location>
</feature>
<dbReference type="InterPro" id="IPR038081">
    <property type="entry name" value="CalX-like_sf"/>
</dbReference>
<dbReference type="STRING" id="1121015.GCA_000420545_00201"/>
<dbReference type="RefSeq" id="WP_022967875.1">
    <property type="nucleotide sequence ID" value="NZ_ATVD01000001.1"/>
</dbReference>
<keyword evidence="4" id="KW-1185">Reference proteome</keyword>
<dbReference type="EMBL" id="AVCI01000045">
    <property type="protein sequence ID" value="KFN41177.1"/>
    <property type="molecule type" value="Genomic_DNA"/>
</dbReference>
<dbReference type="InterPro" id="IPR047589">
    <property type="entry name" value="DUF11_rpt"/>
</dbReference>
<evidence type="ECO:0000259" key="2">
    <source>
        <dbReference type="Pfam" id="PF01345"/>
    </source>
</evidence>
<dbReference type="Gene3D" id="2.60.40.2030">
    <property type="match status" value="1"/>
</dbReference>
<dbReference type="SUPFAM" id="SSF141072">
    <property type="entry name" value="CalX-like"/>
    <property type="match status" value="1"/>
</dbReference>
<name>A0A091APV3_9GAMM</name>
<protein>
    <recommendedName>
        <fullName evidence="2">DUF11 domain-containing protein</fullName>
    </recommendedName>
</protein>
<feature type="domain" description="DUF11" evidence="2">
    <location>
        <begin position="544"/>
        <end position="643"/>
    </location>
</feature>
<dbReference type="InterPro" id="IPR051172">
    <property type="entry name" value="Chlamydia_OmcB"/>
</dbReference>
<comment type="caution">
    <text evidence="3">The sequence shown here is derived from an EMBL/GenBank/DDBJ whole genome shotgun (WGS) entry which is preliminary data.</text>
</comment>
<dbReference type="eggNOG" id="COG3210">
    <property type="taxonomic scope" value="Bacteria"/>
</dbReference>
<evidence type="ECO:0000313" key="4">
    <source>
        <dbReference type="Proteomes" id="UP000029385"/>
    </source>
</evidence>
<dbReference type="Pfam" id="PF01345">
    <property type="entry name" value="DUF11"/>
    <property type="match status" value="2"/>
</dbReference>
<dbReference type="Proteomes" id="UP000029385">
    <property type="component" value="Unassembled WGS sequence"/>
</dbReference>
<dbReference type="OrthoDB" id="6034831at2"/>
<dbReference type="PANTHER" id="PTHR34819:SF5">
    <property type="entry name" value="CONSERVED REPEAT DOMAIN PROTEIN"/>
    <property type="match status" value="1"/>
</dbReference>
<dbReference type="InterPro" id="IPR001434">
    <property type="entry name" value="OmcB-like_DUF11"/>
</dbReference>